<gene>
    <name evidence="2" type="ORF">QOZ93_001696</name>
</gene>
<keyword evidence="1" id="KW-0812">Transmembrane</keyword>
<feature type="transmembrane region" description="Helical" evidence="1">
    <location>
        <begin position="78"/>
        <end position="96"/>
    </location>
</feature>
<keyword evidence="1" id="KW-0472">Membrane</keyword>
<keyword evidence="3" id="KW-1185">Reference proteome</keyword>
<name>A0ABU0JSA3_HATLI</name>
<protein>
    <submittedName>
        <fullName evidence="2">Membrane protein</fullName>
    </submittedName>
</protein>
<organism evidence="2 3">
    <name type="scientific">Hathewaya limosa</name>
    <name type="common">Clostridium limosum</name>
    <dbReference type="NCBI Taxonomy" id="1536"/>
    <lineage>
        <taxon>Bacteria</taxon>
        <taxon>Bacillati</taxon>
        <taxon>Bacillota</taxon>
        <taxon>Clostridia</taxon>
        <taxon>Eubacteriales</taxon>
        <taxon>Clostridiaceae</taxon>
        <taxon>Hathewaya</taxon>
    </lineage>
</organism>
<proteinExistence type="predicted"/>
<dbReference type="EMBL" id="JAUSWN010000013">
    <property type="protein sequence ID" value="MDQ0479953.1"/>
    <property type="molecule type" value="Genomic_DNA"/>
</dbReference>
<sequence>MFNLSISLIIIIFGIALIFTSIFGKYKLSSRIMKKNIENKKNINKYIKCERIIDGITGVSIVILALLCILNLLKGKDIWVTGMLVCLLNKIFISGFKKKYGIID</sequence>
<dbReference type="Proteomes" id="UP001224418">
    <property type="component" value="Unassembled WGS sequence"/>
</dbReference>
<feature type="transmembrane region" description="Helical" evidence="1">
    <location>
        <begin position="6"/>
        <end position="26"/>
    </location>
</feature>
<accession>A0ABU0JSA3</accession>
<evidence type="ECO:0000313" key="2">
    <source>
        <dbReference type="EMBL" id="MDQ0479953.1"/>
    </source>
</evidence>
<comment type="caution">
    <text evidence="2">The sequence shown here is derived from an EMBL/GenBank/DDBJ whole genome shotgun (WGS) entry which is preliminary data.</text>
</comment>
<reference evidence="2 3" key="1">
    <citation type="submission" date="2023-07" db="EMBL/GenBank/DDBJ databases">
        <title>Genomic Encyclopedia of Type Strains, Phase IV (KMG-IV): sequencing the most valuable type-strain genomes for metagenomic binning, comparative biology and taxonomic classification.</title>
        <authorList>
            <person name="Goeker M."/>
        </authorList>
    </citation>
    <scope>NUCLEOTIDE SEQUENCE [LARGE SCALE GENOMIC DNA]</scope>
    <source>
        <strain evidence="2 3">DSM 1400</strain>
    </source>
</reference>
<keyword evidence="1" id="KW-1133">Transmembrane helix</keyword>
<evidence type="ECO:0000256" key="1">
    <source>
        <dbReference type="SAM" id="Phobius"/>
    </source>
</evidence>
<feature type="transmembrane region" description="Helical" evidence="1">
    <location>
        <begin position="52"/>
        <end position="72"/>
    </location>
</feature>
<dbReference type="RefSeq" id="WP_307355868.1">
    <property type="nucleotide sequence ID" value="NZ_BAAACJ010000030.1"/>
</dbReference>
<evidence type="ECO:0000313" key="3">
    <source>
        <dbReference type="Proteomes" id="UP001224418"/>
    </source>
</evidence>